<protein>
    <submittedName>
        <fullName evidence="3">VIR protein</fullName>
    </submittedName>
</protein>
<dbReference type="VEuPathDB" id="PlasmoDB:PVP01_0011090"/>
<dbReference type="AlphaFoldDB" id="A0A1G4E9F2"/>
<evidence type="ECO:0000256" key="1">
    <source>
        <dbReference type="SAM" id="MobiDB-lite"/>
    </source>
</evidence>
<dbReference type="VEuPathDB" id="PlasmoDB:PVW1_100008400"/>
<dbReference type="EMBL" id="FLYI01000466">
    <property type="protein sequence ID" value="SCA82055.1"/>
    <property type="molecule type" value="Genomic_DNA"/>
</dbReference>
<organism evidence="3 4">
    <name type="scientific">Plasmodium vivax</name>
    <name type="common">malaria parasite P. vivax</name>
    <dbReference type="NCBI Taxonomy" id="5855"/>
    <lineage>
        <taxon>Eukaryota</taxon>
        <taxon>Sar</taxon>
        <taxon>Alveolata</taxon>
        <taxon>Apicomplexa</taxon>
        <taxon>Aconoidasida</taxon>
        <taxon>Haemosporida</taxon>
        <taxon>Plasmodiidae</taxon>
        <taxon>Plasmodium</taxon>
        <taxon>Plasmodium (Plasmodium)</taxon>
    </lineage>
</organism>
<proteinExistence type="predicted"/>
<feature type="transmembrane region" description="Helical" evidence="2">
    <location>
        <begin position="301"/>
        <end position="321"/>
    </location>
</feature>
<keyword evidence="2" id="KW-0472">Membrane</keyword>
<dbReference type="Proteomes" id="UP000305196">
    <property type="component" value="Unassembled WGS sequence"/>
</dbReference>
<feature type="region of interest" description="Disordered" evidence="1">
    <location>
        <begin position="270"/>
        <end position="295"/>
    </location>
</feature>
<accession>A0A1G4E9F2</accession>
<dbReference type="VEuPathDB" id="PlasmoDB:PVX_148260"/>
<sequence>MAEDYTFFKDGYYFIRDEKYALTTNLFGYYAQNCNKLQDWERDYTDICIKFKKMINFINGKKSIGTFNLDHTYKPYMNFWLNYQLGQLNNSMFTAENFYKMIEEQDPVFFTHNFKIKAHIISKNDLEDMEKLYDLYNAYYDIMTMDHQITDGCITKAKKCVTLYNDHIQACATGVKESFCKALLDFKQEYNKLKNEPKCSKTNLPELPGLPQSQQLQGLAQSKELKELAQSQDSQGLSKTQDLQGLAKAQELQGLPSNDHVIIPSATLDTDSQQTQEQVASEGSEPISSVPTELPPEKNKMIGFAGSILGSSTVLFSIYLFTPLGSWFRRKIQRKNANVGDLKEESHKLLDITERQYQNYDKMKYGISYESFAGS</sequence>
<evidence type="ECO:0000313" key="4">
    <source>
        <dbReference type="Proteomes" id="UP000305196"/>
    </source>
</evidence>
<dbReference type="InterPro" id="IPR008780">
    <property type="entry name" value="Plasmodium_Vir"/>
</dbReference>
<dbReference type="Pfam" id="PF05795">
    <property type="entry name" value="Plasmodium_Vir"/>
    <property type="match status" value="1"/>
</dbReference>
<dbReference type="VEuPathDB" id="PlasmoDB:PVPAM_000021900"/>
<feature type="compositionally biased region" description="Polar residues" evidence="1">
    <location>
        <begin position="270"/>
        <end position="291"/>
    </location>
</feature>
<gene>
    <name evidence="3" type="ORF">PVC01_000106900</name>
</gene>
<evidence type="ECO:0000313" key="3">
    <source>
        <dbReference type="EMBL" id="SCA82055.1"/>
    </source>
</evidence>
<evidence type="ECO:0000256" key="2">
    <source>
        <dbReference type="SAM" id="Phobius"/>
    </source>
</evidence>
<name>A0A1G4E9F2_PLAVI</name>
<reference evidence="3 4" key="1">
    <citation type="submission" date="2016-07" db="EMBL/GenBank/DDBJ databases">
        <authorList>
            <consortium name="Pathogen Informatics"/>
        </authorList>
    </citation>
    <scope>NUCLEOTIDE SEQUENCE [LARGE SCALE GENOMIC DNA]</scope>
</reference>
<keyword evidence="2" id="KW-1133">Transmembrane helix</keyword>
<keyword evidence="2" id="KW-0812">Transmembrane</keyword>